<keyword evidence="2" id="KW-1133">Transmembrane helix</keyword>
<dbReference type="HOGENOM" id="CLU_1165325_0_0_9"/>
<evidence type="ECO:0000256" key="1">
    <source>
        <dbReference type="SAM" id="Coils"/>
    </source>
</evidence>
<evidence type="ECO:0000313" key="4">
    <source>
        <dbReference type="Proteomes" id="UP000003438"/>
    </source>
</evidence>
<evidence type="ECO:0000256" key="2">
    <source>
        <dbReference type="SAM" id="Phobius"/>
    </source>
</evidence>
<dbReference type="EMBL" id="ACBY02000025">
    <property type="protein sequence ID" value="EFB75468.1"/>
    <property type="molecule type" value="Genomic_DNA"/>
</dbReference>
<proteinExistence type="predicted"/>
<feature type="coiled-coil region" evidence="1">
    <location>
        <begin position="56"/>
        <end position="93"/>
    </location>
</feature>
<dbReference type="RefSeq" id="WP_007047452.1">
    <property type="nucleotide sequence ID" value="NZ_GG704769.1"/>
</dbReference>
<evidence type="ECO:0000313" key="3">
    <source>
        <dbReference type="EMBL" id="EFB75468.1"/>
    </source>
</evidence>
<organism evidence="3 4">
    <name type="scientific">Subdoligranulum variabile DSM 15176</name>
    <dbReference type="NCBI Taxonomy" id="411471"/>
    <lineage>
        <taxon>Bacteria</taxon>
        <taxon>Bacillati</taxon>
        <taxon>Bacillota</taxon>
        <taxon>Clostridia</taxon>
        <taxon>Eubacteriales</taxon>
        <taxon>Oscillospiraceae</taxon>
        <taxon>Subdoligranulum</taxon>
    </lineage>
</organism>
<name>D1PNX2_9FIRM</name>
<dbReference type="Proteomes" id="UP000003438">
    <property type="component" value="Unassembled WGS sequence"/>
</dbReference>
<reference evidence="3" key="1">
    <citation type="submission" date="2009-12" db="EMBL/GenBank/DDBJ databases">
        <authorList>
            <person name="Weinstock G."/>
            <person name="Sodergren E."/>
            <person name="Clifton S."/>
            <person name="Fulton L."/>
            <person name="Fulton B."/>
            <person name="Courtney L."/>
            <person name="Fronick C."/>
            <person name="Harrison M."/>
            <person name="Strong C."/>
            <person name="Farmer C."/>
            <person name="Delahaunty K."/>
            <person name="Markovic C."/>
            <person name="Hall O."/>
            <person name="Minx P."/>
            <person name="Tomlinson C."/>
            <person name="Mitreva M."/>
            <person name="Nelson J."/>
            <person name="Hou S."/>
            <person name="Wollam A."/>
            <person name="Pepin K.H."/>
            <person name="Johnson M."/>
            <person name="Bhonagiri V."/>
            <person name="Nash W.E."/>
            <person name="Warren W."/>
            <person name="Chinwalla A."/>
            <person name="Mardis E.R."/>
            <person name="Wilson R.K."/>
        </authorList>
    </citation>
    <scope>NUCLEOTIDE SEQUENCE [LARGE SCALE GENOMIC DNA]</scope>
    <source>
        <strain evidence="3">DSM 15176</strain>
    </source>
</reference>
<keyword evidence="2" id="KW-0472">Membrane</keyword>
<sequence>MHGGLELGRPQRRSRWLGVAAIVLALVGLWAAMPYLLAVLPAGLTRCRETIGDWVLPHYTEELTALEQQNAALHRQLARAEEAIAENEAMRELLGCSLPEGNWQPARVAARRSDRATLACTAREGADVLDAQGRYAGQVVEGSGDGTCVFAYAGSDGAACAGLCGTAAGLLERQSQWVLTGLPADCGLAAGSVVTTPGGCWLGTLAEAPRPEADGLTARAALTDTADLNSTVFFVKIE</sequence>
<gene>
    <name evidence="3" type="ORF">SUBVAR_06086</name>
</gene>
<dbReference type="STRING" id="411471.SUBVAR_06086"/>
<keyword evidence="4" id="KW-1185">Reference proteome</keyword>
<keyword evidence="2" id="KW-0812">Transmembrane</keyword>
<accession>D1PNX2</accession>
<comment type="caution">
    <text evidence="3">The sequence shown here is derived from an EMBL/GenBank/DDBJ whole genome shotgun (WGS) entry which is preliminary data.</text>
</comment>
<evidence type="ECO:0008006" key="5">
    <source>
        <dbReference type="Google" id="ProtNLM"/>
    </source>
</evidence>
<feature type="transmembrane region" description="Helical" evidence="2">
    <location>
        <begin position="16"/>
        <end position="37"/>
    </location>
</feature>
<keyword evidence="1" id="KW-0175">Coiled coil</keyword>
<protein>
    <recommendedName>
        <fullName evidence="5">Cell shape-determining protein MreC</fullName>
    </recommendedName>
</protein>
<dbReference type="AlphaFoldDB" id="D1PNX2"/>